<feature type="compositionally biased region" description="Low complexity" evidence="1">
    <location>
        <begin position="1"/>
        <end position="13"/>
    </location>
</feature>
<organism evidence="2 3">
    <name type="scientific">Oryza meyeriana var. granulata</name>
    <dbReference type="NCBI Taxonomy" id="110450"/>
    <lineage>
        <taxon>Eukaryota</taxon>
        <taxon>Viridiplantae</taxon>
        <taxon>Streptophyta</taxon>
        <taxon>Embryophyta</taxon>
        <taxon>Tracheophyta</taxon>
        <taxon>Spermatophyta</taxon>
        <taxon>Magnoliopsida</taxon>
        <taxon>Liliopsida</taxon>
        <taxon>Poales</taxon>
        <taxon>Poaceae</taxon>
        <taxon>BOP clade</taxon>
        <taxon>Oryzoideae</taxon>
        <taxon>Oryzeae</taxon>
        <taxon>Oryzinae</taxon>
        <taxon>Oryza</taxon>
        <taxon>Oryza meyeriana</taxon>
    </lineage>
</organism>
<feature type="region of interest" description="Disordered" evidence="1">
    <location>
        <begin position="73"/>
        <end position="99"/>
    </location>
</feature>
<feature type="compositionally biased region" description="Low complexity" evidence="1">
    <location>
        <begin position="30"/>
        <end position="40"/>
    </location>
</feature>
<dbReference type="EMBL" id="SPHZ02000003">
    <property type="protein sequence ID" value="KAF0925669.1"/>
    <property type="molecule type" value="Genomic_DNA"/>
</dbReference>
<name>A0A6G1ELL7_9ORYZ</name>
<dbReference type="Proteomes" id="UP000479710">
    <property type="component" value="Unassembled WGS sequence"/>
</dbReference>
<dbReference type="AlphaFoldDB" id="A0A6G1ELL7"/>
<evidence type="ECO:0000256" key="1">
    <source>
        <dbReference type="SAM" id="MobiDB-lite"/>
    </source>
</evidence>
<evidence type="ECO:0000313" key="2">
    <source>
        <dbReference type="EMBL" id="KAF0925669.1"/>
    </source>
</evidence>
<protein>
    <submittedName>
        <fullName evidence="2">Uncharacterized protein</fullName>
    </submittedName>
</protein>
<gene>
    <name evidence="2" type="ORF">E2562_017236</name>
</gene>
<accession>A0A6G1ELL7</accession>
<sequence>MEAAAEPPSVEAPISLPMSGSSPIAQPVEAAAAPPSSTGSSEREASQGSLVSASARSFARALALAGDLEGRAAAAGAGTRRRWQLRERKGGAKKAAAMS</sequence>
<feature type="region of interest" description="Disordered" evidence="1">
    <location>
        <begin position="1"/>
        <end position="52"/>
    </location>
</feature>
<keyword evidence="3" id="KW-1185">Reference proteome</keyword>
<comment type="caution">
    <text evidence="2">The sequence shown here is derived from an EMBL/GenBank/DDBJ whole genome shotgun (WGS) entry which is preliminary data.</text>
</comment>
<proteinExistence type="predicted"/>
<reference evidence="2 3" key="1">
    <citation type="submission" date="2019-11" db="EMBL/GenBank/DDBJ databases">
        <title>Whole genome sequence of Oryza granulata.</title>
        <authorList>
            <person name="Li W."/>
        </authorList>
    </citation>
    <scope>NUCLEOTIDE SEQUENCE [LARGE SCALE GENOMIC DNA]</scope>
    <source>
        <strain evidence="3">cv. Menghai</strain>
        <tissue evidence="2">Leaf</tissue>
    </source>
</reference>
<evidence type="ECO:0000313" key="3">
    <source>
        <dbReference type="Proteomes" id="UP000479710"/>
    </source>
</evidence>